<dbReference type="InterPro" id="IPR036291">
    <property type="entry name" value="NAD(P)-bd_dom_sf"/>
</dbReference>
<dbReference type="Proteomes" id="UP000498980">
    <property type="component" value="Unassembled WGS sequence"/>
</dbReference>
<evidence type="ECO:0000256" key="2">
    <source>
        <dbReference type="ARBA" id="ARBA00006432"/>
    </source>
</evidence>
<organism evidence="7 8">
    <name type="scientific">Streptomyces fulvorobeus</name>
    <dbReference type="NCBI Taxonomy" id="284028"/>
    <lineage>
        <taxon>Bacteria</taxon>
        <taxon>Bacillati</taxon>
        <taxon>Actinomycetota</taxon>
        <taxon>Actinomycetes</taxon>
        <taxon>Kitasatosporales</taxon>
        <taxon>Streptomycetaceae</taxon>
        <taxon>Streptomyces</taxon>
    </lineage>
</organism>
<dbReference type="InterPro" id="IPR045851">
    <property type="entry name" value="AMP-bd_C_sf"/>
</dbReference>
<dbReference type="Gene3D" id="3.30.300.30">
    <property type="match status" value="1"/>
</dbReference>
<dbReference type="InterPro" id="IPR006162">
    <property type="entry name" value="Ppantetheine_attach_site"/>
</dbReference>
<dbReference type="PANTHER" id="PTHR44845:SF6">
    <property type="entry name" value="BETA-ALANINE-ACTIVATING ENZYME"/>
    <property type="match status" value="1"/>
</dbReference>
<evidence type="ECO:0000256" key="5">
    <source>
        <dbReference type="SAM" id="MobiDB-lite"/>
    </source>
</evidence>
<evidence type="ECO:0000259" key="6">
    <source>
        <dbReference type="PROSITE" id="PS50075"/>
    </source>
</evidence>
<dbReference type="GO" id="GO:0031177">
    <property type="term" value="F:phosphopantetheine binding"/>
    <property type="evidence" value="ECO:0007669"/>
    <property type="project" value="InterPro"/>
</dbReference>
<dbReference type="SMART" id="SM00823">
    <property type="entry name" value="PKS_PP"/>
    <property type="match status" value="1"/>
</dbReference>
<name>A0A7J0BZB8_9ACTN</name>
<dbReference type="Gene3D" id="3.40.50.720">
    <property type="entry name" value="NAD(P)-binding Rossmann-like Domain"/>
    <property type="match status" value="1"/>
</dbReference>
<dbReference type="GO" id="GO:0072330">
    <property type="term" value="P:monocarboxylic acid biosynthetic process"/>
    <property type="evidence" value="ECO:0007669"/>
    <property type="project" value="UniProtKB-ARBA"/>
</dbReference>
<dbReference type="PROSITE" id="PS00012">
    <property type="entry name" value="PHOSPHOPANTETHEINE"/>
    <property type="match status" value="1"/>
</dbReference>
<dbReference type="AlphaFoldDB" id="A0A7J0BZB8"/>
<reference evidence="7 8" key="1">
    <citation type="submission" date="2020-05" db="EMBL/GenBank/DDBJ databases">
        <title>Whole genome shotgun sequence of Streptomyces fulvorobeus NBRC 15897.</title>
        <authorList>
            <person name="Komaki H."/>
            <person name="Tamura T."/>
        </authorList>
    </citation>
    <scope>NUCLEOTIDE SEQUENCE [LARGE SCALE GENOMIC DNA]</scope>
    <source>
        <strain evidence="7 8">NBRC 15897</strain>
    </source>
</reference>
<dbReference type="PANTHER" id="PTHR44845">
    <property type="entry name" value="CARRIER DOMAIN-CONTAINING PROTEIN"/>
    <property type="match status" value="1"/>
</dbReference>
<dbReference type="CDD" id="cd05235">
    <property type="entry name" value="SDR_e1"/>
    <property type="match status" value="1"/>
</dbReference>
<keyword evidence="3" id="KW-0596">Phosphopantetheine</keyword>
<dbReference type="InterPro" id="IPR010080">
    <property type="entry name" value="Thioester_reductase-like_dom"/>
</dbReference>
<dbReference type="InterPro" id="IPR029058">
    <property type="entry name" value="AB_hydrolase_fold"/>
</dbReference>
<evidence type="ECO:0000313" key="7">
    <source>
        <dbReference type="EMBL" id="GFM95610.1"/>
    </source>
</evidence>
<comment type="caution">
    <text evidence="7">The sequence shown here is derived from an EMBL/GenBank/DDBJ whole genome shotgun (WGS) entry which is preliminary data.</text>
</comment>
<evidence type="ECO:0000256" key="3">
    <source>
        <dbReference type="ARBA" id="ARBA00022450"/>
    </source>
</evidence>
<keyword evidence="4" id="KW-0597">Phosphoprotein</keyword>
<dbReference type="EMBL" id="BLWC01000001">
    <property type="protein sequence ID" value="GFM95610.1"/>
    <property type="molecule type" value="Genomic_DNA"/>
</dbReference>
<proteinExistence type="inferred from homology"/>
<evidence type="ECO:0000313" key="8">
    <source>
        <dbReference type="Proteomes" id="UP000498980"/>
    </source>
</evidence>
<dbReference type="FunFam" id="1.10.1200.10:FF:000016">
    <property type="entry name" value="Non-ribosomal peptide synthase"/>
    <property type="match status" value="1"/>
</dbReference>
<comment type="similarity">
    <text evidence="2">Belongs to the ATP-dependent AMP-binding enzyme family.</text>
</comment>
<dbReference type="InterPro" id="IPR009081">
    <property type="entry name" value="PP-bd_ACP"/>
</dbReference>
<feature type="domain" description="Carrier" evidence="6">
    <location>
        <begin position="63"/>
        <end position="138"/>
    </location>
</feature>
<dbReference type="Gene3D" id="3.40.50.1820">
    <property type="entry name" value="alpha/beta hydrolase"/>
    <property type="match status" value="1"/>
</dbReference>
<keyword evidence="8" id="KW-1185">Reference proteome</keyword>
<dbReference type="SUPFAM" id="SSF56801">
    <property type="entry name" value="Acetyl-CoA synthetase-like"/>
    <property type="match status" value="1"/>
</dbReference>
<sequence length="548" mass="57850">MSAGGVPGPSEADVRTHLATTLPAHMIPSAHVRLDALPLTPNGKTDRRALPAPDQAVPAGGRAPRTARERALCEVFAQTLGVPEVGVTDDFFASGGHSLLAVTLAQRIEERCGRRLSLRALFAAPTVEGVDRLLGRAEGEEDHEDTRAPDLFAEVRLAAEITGTGRSGAAPVPAGARRPLRPSARPLLTGASGFLGAFLLRDLIETTEGPVDCLVRAGNEQRAAHRLRANLERYGLWRPRYADLIHAVPGDLAASNLGLSPEDRTALARRLGPVLHNGAHVNFAAGYGDVRGSNVAGTEELLRLYADSASPGMHYISTTSVYAPAPGPVTITESTPTGPAPDLPDGYAQSKWVAEGLVGIARERGLPVTVHRPGRISGDTATGACQDRDLLWQLVKGCLQAGAVPDLPHGSTDWVPVDYVSAAVVALSTTGGSGAETYHLTNPDPPTLNRVFETATRLGHELRTVSPAHWQARVAAQPDNAAQLFLGGESRTGHGTTDHRRFDSSRTAEAAAALGVRQQPLTDEILTRYLTYFHASGFLPTPGVPATS</sequence>
<feature type="region of interest" description="Disordered" evidence="5">
    <location>
        <begin position="37"/>
        <end position="63"/>
    </location>
</feature>
<dbReference type="Pfam" id="PF00550">
    <property type="entry name" value="PP-binding"/>
    <property type="match status" value="1"/>
</dbReference>
<protein>
    <recommendedName>
        <fullName evidence="6">Carrier domain-containing protein</fullName>
    </recommendedName>
</protein>
<dbReference type="InterPro" id="IPR013120">
    <property type="entry name" value="FAR_NAD-bd"/>
</dbReference>
<evidence type="ECO:0000256" key="1">
    <source>
        <dbReference type="ARBA" id="ARBA00001957"/>
    </source>
</evidence>
<dbReference type="GO" id="GO:0017000">
    <property type="term" value="P:antibiotic biosynthetic process"/>
    <property type="evidence" value="ECO:0007669"/>
    <property type="project" value="UniProtKB-ARBA"/>
</dbReference>
<evidence type="ECO:0000256" key="4">
    <source>
        <dbReference type="ARBA" id="ARBA00022553"/>
    </source>
</evidence>
<accession>A0A7J0BZB8</accession>
<dbReference type="SUPFAM" id="SSF51735">
    <property type="entry name" value="NAD(P)-binding Rossmann-fold domains"/>
    <property type="match status" value="1"/>
</dbReference>
<dbReference type="NCBIfam" id="TIGR01746">
    <property type="entry name" value="Thioester-redct"/>
    <property type="match status" value="1"/>
</dbReference>
<dbReference type="Pfam" id="PF07993">
    <property type="entry name" value="NAD_binding_4"/>
    <property type="match status" value="1"/>
</dbReference>
<dbReference type="InterPro" id="IPR036736">
    <property type="entry name" value="ACP-like_sf"/>
</dbReference>
<gene>
    <name evidence="7" type="ORF">Sfulv_04210</name>
</gene>
<dbReference type="GO" id="GO:0044550">
    <property type="term" value="P:secondary metabolite biosynthetic process"/>
    <property type="evidence" value="ECO:0007669"/>
    <property type="project" value="UniProtKB-ARBA"/>
</dbReference>
<dbReference type="SUPFAM" id="SSF47336">
    <property type="entry name" value="ACP-like"/>
    <property type="match status" value="1"/>
</dbReference>
<dbReference type="InterPro" id="IPR020806">
    <property type="entry name" value="PKS_PP-bd"/>
</dbReference>
<dbReference type="PROSITE" id="PS50075">
    <property type="entry name" value="CARRIER"/>
    <property type="match status" value="1"/>
</dbReference>
<comment type="cofactor">
    <cofactor evidence="1">
        <name>pantetheine 4'-phosphate</name>
        <dbReference type="ChEBI" id="CHEBI:47942"/>
    </cofactor>
</comment>